<evidence type="ECO:0000313" key="1">
    <source>
        <dbReference type="EMBL" id="OGG77868.1"/>
    </source>
</evidence>
<proteinExistence type="predicted"/>
<evidence type="ECO:0000313" key="2">
    <source>
        <dbReference type="Proteomes" id="UP000178811"/>
    </source>
</evidence>
<protein>
    <submittedName>
        <fullName evidence="1">Uncharacterized protein</fullName>
    </submittedName>
</protein>
<dbReference type="EMBL" id="MFLW01000029">
    <property type="protein sequence ID" value="OGG77868.1"/>
    <property type="molecule type" value="Genomic_DNA"/>
</dbReference>
<accession>A0A1F6EW68</accession>
<comment type="caution">
    <text evidence="1">The sequence shown here is derived from an EMBL/GenBank/DDBJ whole genome shotgun (WGS) entry which is preliminary data.</text>
</comment>
<organism evidence="1 2">
    <name type="scientific">Candidatus Kaiserbacteria bacterium RIFCSPLOWO2_01_FULL_52_12b</name>
    <dbReference type="NCBI Taxonomy" id="1798509"/>
    <lineage>
        <taxon>Bacteria</taxon>
        <taxon>Candidatus Kaiseribacteriota</taxon>
    </lineage>
</organism>
<dbReference type="AlphaFoldDB" id="A0A1F6EW68"/>
<gene>
    <name evidence="1" type="ORF">A3A36_01315</name>
</gene>
<name>A0A1F6EW68_9BACT</name>
<reference evidence="1 2" key="1">
    <citation type="journal article" date="2016" name="Nat. Commun.">
        <title>Thousands of microbial genomes shed light on interconnected biogeochemical processes in an aquifer system.</title>
        <authorList>
            <person name="Anantharaman K."/>
            <person name="Brown C.T."/>
            <person name="Hug L.A."/>
            <person name="Sharon I."/>
            <person name="Castelle C.J."/>
            <person name="Probst A.J."/>
            <person name="Thomas B.C."/>
            <person name="Singh A."/>
            <person name="Wilkins M.J."/>
            <person name="Karaoz U."/>
            <person name="Brodie E.L."/>
            <person name="Williams K.H."/>
            <person name="Hubbard S.S."/>
            <person name="Banfield J.F."/>
        </authorList>
    </citation>
    <scope>NUCLEOTIDE SEQUENCE [LARGE SCALE GENOMIC DNA]</scope>
</reference>
<dbReference type="Proteomes" id="UP000178811">
    <property type="component" value="Unassembled WGS sequence"/>
</dbReference>
<sequence>MSKQIRLIYASPGTFLYFPLPMVIHPKGNRGLDEWGVCECTNLFWLGGEAFVGGQNVLGVSSLDISEKRDETYADWGEEEIYVSVGIDGNGNLTWFLLNQEEYEKRKEMLH</sequence>